<sequence>MMFVNGDEPLIGIKIQKPKPLRHKLYISLTFINADLR</sequence>
<reference evidence="1 2" key="1">
    <citation type="journal article" date="2013" name="Genome Announc.">
        <title>Draft Genome Sequence of Psychrobacter aquaticus Strain CMS 56T, Isolated from a Cyanobacterial Mat Sample Collected from Water Bodies in the McMurdo Dry Valley Region of Antarctica.</title>
        <authorList>
            <person name="Reddy G.S."/>
            <person name="Ara S."/>
            <person name="Singh A."/>
            <person name="Kumar Pinnaka A."/>
            <person name="Shivaji S."/>
        </authorList>
    </citation>
    <scope>NUCLEOTIDE SEQUENCE [LARGE SCALE GENOMIC DNA]</scope>
    <source>
        <strain evidence="1 2">CMS 56</strain>
    </source>
</reference>
<dbReference type="AlphaFoldDB" id="U4T3D4"/>
<keyword evidence="2" id="KW-1185">Reference proteome</keyword>
<evidence type="ECO:0000313" key="1">
    <source>
        <dbReference type="EMBL" id="ERL55707.1"/>
    </source>
</evidence>
<dbReference type="STRING" id="1354303.M917_1444"/>
<gene>
    <name evidence="1" type="ORF">M917_1444</name>
</gene>
<comment type="caution">
    <text evidence="1">The sequence shown here is derived from an EMBL/GenBank/DDBJ whole genome shotgun (WGS) entry which is preliminary data.</text>
</comment>
<dbReference type="EMBL" id="AUSW01000025">
    <property type="protein sequence ID" value="ERL55707.1"/>
    <property type="molecule type" value="Genomic_DNA"/>
</dbReference>
<dbReference type="PATRIC" id="fig|1354303.4.peg.1426"/>
<dbReference type="Proteomes" id="UP000016761">
    <property type="component" value="Unassembled WGS sequence"/>
</dbReference>
<organism evidence="1 2">
    <name type="scientific">Psychrobacter aquaticus CMS 56</name>
    <dbReference type="NCBI Taxonomy" id="1354303"/>
    <lineage>
        <taxon>Bacteria</taxon>
        <taxon>Pseudomonadati</taxon>
        <taxon>Pseudomonadota</taxon>
        <taxon>Gammaproteobacteria</taxon>
        <taxon>Moraxellales</taxon>
        <taxon>Moraxellaceae</taxon>
        <taxon>Psychrobacter</taxon>
    </lineage>
</organism>
<proteinExistence type="predicted"/>
<accession>U4T3D4</accession>
<evidence type="ECO:0000313" key="2">
    <source>
        <dbReference type="Proteomes" id="UP000016761"/>
    </source>
</evidence>
<protein>
    <submittedName>
        <fullName evidence="1">Uncharacterized protein</fullName>
    </submittedName>
</protein>
<name>U4T3D4_9GAMM</name>